<feature type="region of interest" description="Disordered" evidence="1">
    <location>
        <begin position="220"/>
        <end position="239"/>
    </location>
</feature>
<keyword evidence="4" id="KW-1185">Reference proteome</keyword>
<accession>A0A420VIS3</accession>
<name>A0A420VIS3_9BACI</name>
<reference evidence="3 4" key="1">
    <citation type="submission" date="2013-12" db="EMBL/GenBank/DDBJ databases">
        <title>Genome and proteome characterization of Caldibacillus debilis GB1 derived from a cellulolytic aero-tolerant co-culture.</title>
        <authorList>
            <person name="Wushke S.T."/>
            <person name="Zhang X."/>
            <person name="Fristensky B."/>
            <person name="Wilkins J.A."/>
            <person name="Levin D.B."/>
            <person name="Sparling R."/>
        </authorList>
    </citation>
    <scope>NUCLEOTIDE SEQUENCE [LARGE SCALE GENOMIC DNA]</scope>
    <source>
        <strain evidence="3 4">GB1</strain>
    </source>
</reference>
<evidence type="ECO:0000313" key="4">
    <source>
        <dbReference type="Proteomes" id="UP000286235"/>
    </source>
</evidence>
<feature type="domain" description="PIN" evidence="2">
    <location>
        <begin position="25"/>
        <end position="184"/>
    </location>
</feature>
<dbReference type="SUPFAM" id="SSF88723">
    <property type="entry name" value="PIN domain-like"/>
    <property type="match status" value="1"/>
</dbReference>
<organism evidence="3 4">
    <name type="scientific">Caldibacillus debilis GB1</name>
    <dbReference type="NCBI Taxonomy" id="1339248"/>
    <lineage>
        <taxon>Bacteria</taxon>
        <taxon>Bacillati</taxon>
        <taxon>Bacillota</taxon>
        <taxon>Bacilli</taxon>
        <taxon>Bacillales</taxon>
        <taxon>Bacillaceae</taxon>
        <taxon>Caldibacillus</taxon>
    </lineage>
</organism>
<dbReference type="EMBL" id="AZRV01000006">
    <property type="protein sequence ID" value="RKO63572.1"/>
    <property type="molecule type" value="Genomic_DNA"/>
</dbReference>
<dbReference type="Proteomes" id="UP000286235">
    <property type="component" value="Unassembled WGS sequence"/>
</dbReference>
<protein>
    <submittedName>
        <fullName evidence="3">PIN domain</fullName>
    </submittedName>
</protein>
<sequence length="239" mass="27502">MNRTSTSFSIRKESWNNQSVFPDLIYIDTNVVLDIMEQRTYGRISEEYLKELVRRDGMIIWSRQLIDELIDFFHYQIYKEEASNKNIIVPKGINATPGKWLENIATDSDSANYARQVLEKVENVTKYLEQFGVQDDPDHEEVNSLGLKIYSEYGGNRKDSMHVANAILSGTNNILTHDAGFLRYPYINVFGASKAIVNSNTSINNPNDFVDLRELFEKDEKKDENKAGIDENKTEEEAI</sequence>
<dbReference type="RefSeq" id="WP_120666357.1">
    <property type="nucleotide sequence ID" value="NZ_AZRV01000006.1"/>
</dbReference>
<proteinExistence type="predicted"/>
<evidence type="ECO:0000259" key="2">
    <source>
        <dbReference type="Pfam" id="PF01850"/>
    </source>
</evidence>
<evidence type="ECO:0000256" key="1">
    <source>
        <dbReference type="SAM" id="MobiDB-lite"/>
    </source>
</evidence>
<dbReference type="Pfam" id="PF01850">
    <property type="entry name" value="PIN"/>
    <property type="match status" value="1"/>
</dbReference>
<dbReference type="InterPro" id="IPR002716">
    <property type="entry name" value="PIN_dom"/>
</dbReference>
<gene>
    <name evidence="3" type="ORF">Cdeb_02834</name>
</gene>
<dbReference type="InterPro" id="IPR029060">
    <property type="entry name" value="PIN-like_dom_sf"/>
</dbReference>
<comment type="caution">
    <text evidence="3">The sequence shown here is derived from an EMBL/GenBank/DDBJ whole genome shotgun (WGS) entry which is preliminary data.</text>
</comment>
<evidence type="ECO:0000313" key="3">
    <source>
        <dbReference type="EMBL" id="RKO63572.1"/>
    </source>
</evidence>
<dbReference type="AlphaFoldDB" id="A0A420VIS3"/>